<accession>A0A2R4XLE5</accession>
<reference evidence="2 3" key="1">
    <citation type="submission" date="2018-04" db="EMBL/GenBank/DDBJ databases">
        <title>Bordetella sp. HZ20 isolated from seawater.</title>
        <authorList>
            <person name="Sun C."/>
        </authorList>
    </citation>
    <scope>NUCLEOTIDE SEQUENCE [LARGE SCALE GENOMIC DNA]</scope>
    <source>
        <strain evidence="2 3">HZ20</strain>
    </source>
</reference>
<dbReference type="AlphaFoldDB" id="A0A2R4XLE5"/>
<dbReference type="GO" id="GO:0043751">
    <property type="term" value="F:polyphosphate:AMP phosphotransferase activity"/>
    <property type="evidence" value="ECO:0007669"/>
    <property type="project" value="InterPro"/>
</dbReference>
<dbReference type="RefSeq" id="WP_108621965.1">
    <property type="nucleotide sequence ID" value="NZ_CP028901.1"/>
</dbReference>
<sequence>MFDDAESDPKLLSDEADRIIPTLRTQLLKAQYQHLNKQDRALLILVGGIDGAGKGDTINLLNDWMDPRHIRTIAFGPANRSDKQYPPAYRFWQALPPKGQTGIVFGSGYAPLISEAVKKRPDTRKLEDMVLMARRFEADLVANGVQVIKLWFHLSRKAQSERTSRLLENPSTAWKVSPLDKKVHKRFSRLRDAGQRIIEATDSAHSPWIIIPAADENMRNVRTGQAVLQALRRQSIRVPALHDPAELPKLRPSINPLTKLDYTVSIPKDEYDEQMLLWLNRLAEAVRHPKFVKHHSLVLAFEGQDAAGKGGNIRRLTRAMDARQYKITPISAPRQFELNRPHLWRFWREVPAKGKIAIFDRSWYGRVLVERVENLTPKVSWRRGYTEINAFEQQLVNHGAIVLKFWLAITEDEQLKRFKEREKSPFKQFKITADDWRNREKWKEYYRAAGDMLSFTHTDLAPWHVLSSNDKRYARVQVVKRVTQAIENAIKSHD</sequence>
<dbReference type="InterPro" id="IPR022489">
    <property type="entry name" value="PolyP_AMP_Tfrase"/>
</dbReference>
<feature type="domain" description="Polyphosphate kinase-2-related" evidence="1">
    <location>
        <begin position="268"/>
        <end position="491"/>
    </location>
</feature>
<proteinExistence type="predicted"/>
<dbReference type="InterPro" id="IPR022488">
    <property type="entry name" value="PPK2-related"/>
</dbReference>
<dbReference type="SUPFAM" id="SSF52540">
    <property type="entry name" value="P-loop containing nucleoside triphosphate hydrolases"/>
    <property type="match status" value="2"/>
</dbReference>
<dbReference type="Gene3D" id="3.40.50.300">
    <property type="entry name" value="P-loop containing nucleotide triphosphate hydrolases"/>
    <property type="match status" value="2"/>
</dbReference>
<evidence type="ECO:0000313" key="2">
    <source>
        <dbReference type="EMBL" id="AWB34549.1"/>
    </source>
</evidence>
<dbReference type="GO" id="GO:0006797">
    <property type="term" value="P:polyphosphate metabolic process"/>
    <property type="evidence" value="ECO:0007669"/>
    <property type="project" value="InterPro"/>
</dbReference>
<organism evidence="2 3">
    <name type="scientific">Orrella marina</name>
    <dbReference type="NCBI Taxonomy" id="2163011"/>
    <lineage>
        <taxon>Bacteria</taxon>
        <taxon>Pseudomonadati</taxon>
        <taxon>Pseudomonadota</taxon>
        <taxon>Betaproteobacteria</taxon>
        <taxon>Burkholderiales</taxon>
        <taxon>Alcaligenaceae</taxon>
        <taxon>Orrella</taxon>
    </lineage>
</organism>
<keyword evidence="3" id="KW-1185">Reference proteome</keyword>
<evidence type="ECO:0000313" key="3">
    <source>
        <dbReference type="Proteomes" id="UP000244571"/>
    </source>
</evidence>
<feature type="domain" description="Polyphosphate kinase-2-related" evidence="1">
    <location>
        <begin position="15"/>
        <end position="235"/>
    </location>
</feature>
<dbReference type="EMBL" id="CP028901">
    <property type="protein sequence ID" value="AWB34549.1"/>
    <property type="molecule type" value="Genomic_DNA"/>
</dbReference>
<dbReference type="InterPro" id="IPR027417">
    <property type="entry name" value="P-loop_NTPase"/>
</dbReference>
<gene>
    <name evidence="2" type="primary">pap</name>
    <name evidence="2" type="ORF">DBV39_13445</name>
</gene>
<protein>
    <submittedName>
        <fullName evidence="2">Polyphosphate:AMP phosphotransferase</fullName>
    </submittedName>
</protein>
<dbReference type="Proteomes" id="UP000244571">
    <property type="component" value="Chromosome"/>
</dbReference>
<dbReference type="PANTHER" id="PTHR34383:SF3">
    <property type="entry name" value="POLYPHOSPHATE:AMP PHOSPHOTRANSFERASE"/>
    <property type="match status" value="1"/>
</dbReference>
<name>A0A2R4XLE5_9BURK</name>
<dbReference type="KEGG" id="boz:DBV39_13445"/>
<dbReference type="NCBIfam" id="TIGR03708">
    <property type="entry name" value="poly_P_AMP_trns"/>
    <property type="match status" value="1"/>
</dbReference>
<evidence type="ECO:0000259" key="1">
    <source>
        <dbReference type="Pfam" id="PF03976"/>
    </source>
</evidence>
<keyword evidence="2" id="KW-0808">Transferase</keyword>
<dbReference type="PANTHER" id="PTHR34383">
    <property type="entry name" value="POLYPHOSPHATE:AMP PHOSPHOTRANSFERASE-RELATED"/>
    <property type="match status" value="1"/>
</dbReference>
<dbReference type="OrthoDB" id="9775224at2"/>
<dbReference type="Pfam" id="PF03976">
    <property type="entry name" value="PPK2"/>
    <property type="match status" value="2"/>
</dbReference>